<comment type="function">
    <text evidence="12">Transport of potassium into the cell. Likely operates as a K(+):H(+) symporter.</text>
</comment>
<feature type="transmembrane region" description="Helical" evidence="12">
    <location>
        <begin position="48"/>
        <end position="71"/>
    </location>
</feature>
<keyword evidence="5 12" id="KW-0633">Potassium transport</keyword>
<keyword evidence="10 12" id="KW-0406">Ion transport</keyword>
<dbReference type="EMBL" id="QEHR01000010">
    <property type="protein sequence ID" value="PVW13179.1"/>
    <property type="molecule type" value="Genomic_DNA"/>
</dbReference>
<keyword evidence="16" id="KW-1185">Reference proteome</keyword>
<protein>
    <recommendedName>
        <fullName evidence="12">Probable potassium transport system protein Kup</fullName>
    </recommendedName>
</protein>
<feature type="transmembrane region" description="Helical" evidence="12">
    <location>
        <begin position="253"/>
        <end position="273"/>
    </location>
</feature>
<dbReference type="HAMAP" id="MF_01522">
    <property type="entry name" value="Kup"/>
    <property type="match status" value="1"/>
</dbReference>
<evidence type="ECO:0000256" key="2">
    <source>
        <dbReference type="ARBA" id="ARBA00007019"/>
    </source>
</evidence>
<evidence type="ECO:0000256" key="8">
    <source>
        <dbReference type="ARBA" id="ARBA00022958"/>
    </source>
</evidence>
<evidence type="ECO:0000256" key="9">
    <source>
        <dbReference type="ARBA" id="ARBA00022989"/>
    </source>
</evidence>
<evidence type="ECO:0000256" key="12">
    <source>
        <dbReference type="HAMAP-Rule" id="MF_01522"/>
    </source>
</evidence>
<dbReference type="InterPro" id="IPR053952">
    <property type="entry name" value="K_trans_C"/>
</dbReference>
<feature type="transmembrane region" description="Helical" evidence="12">
    <location>
        <begin position="107"/>
        <end position="135"/>
    </location>
</feature>
<evidence type="ECO:0000256" key="1">
    <source>
        <dbReference type="ARBA" id="ARBA00004141"/>
    </source>
</evidence>
<keyword evidence="7 12" id="KW-0769">Symport</keyword>
<feature type="transmembrane region" description="Helical" evidence="12">
    <location>
        <begin position="369"/>
        <end position="391"/>
    </location>
</feature>
<evidence type="ECO:0000259" key="14">
    <source>
        <dbReference type="Pfam" id="PF22776"/>
    </source>
</evidence>
<keyword evidence="4 12" id="KW-1003">Cell membrane</keyword>
<evidence type="ECO:0000313" key="15">
    <source>
        <dbReference type="EMBL" id="PVW13179.1"/>
    </source>
</evidence>
<sequence length="630" mass="70937">MAKQQSKKKASLLVLAALGVVYGDIGTSPLYAFKECFNGEHAASLTEMHIYGILSLIFWALILIITVKYLIFILRADHHGEGGILALMQLVLSAGKNNGKKKLPYKFIMFVGLFGAALLYGDGILTPAISVISAIEGIEIATPALKDYVVPITIVVLIFLFWLQSRGTERVGRLFGPIMLVWFFIMGLLGVLQIVDNPAIFKAVNPVYAFQFVLNEGKITLFVLGAVFLVVTGGEALYADIGHFGVSPIRKAWFAVVLPGLVLNYFGQGALLLQHPEFVKNPFYHLAPQWALIPLIVLATMATIIASQAIISGAFSLTFQAVQLNYLPRFRIFHTSKTHQGQVYLPKINFLLMVLTIGVVLGFQSSENIAVAYGIAITVTMVITDILAFFVMKNNWKWSLFLVVPVSLFFLLIDLSFTTANALKFLQGGWFPILIALLVYACFYIWTSRQKLLQRKFAEYDFNLNEFVDGFNRDDYSNIPGVAVYMSSAVLDTPMAFQHNLKHNKVVHEKVIMLQIGFKNQPKVKKENRMTINDLGKGFYQVLFKYGYLEEPSIHHVLDYWKEEEIIKGYDEEALTFYLARQTILVKRGSMANRLADSFYIFMRTNSQDATRYFKIPTDQVYEVGMQVEI</sequence>
<reference evidence="15 16" key="1">
    <citation type="submission" date="2018-04" db="EMBL/GenBank/DDBJ databases">
        <title>Marixanthomonas spongiae HN-E44 sp. nov., isolated from a marine sponge.</title>
        <authorList>
            <person name="Luo L."/>
            <person name="Zhuang L."/>
        </authorList>
    </citation>
    <scope>NUCLEOTIDE SEQUENCE [LARGE SCALE GENOMIC DNA]</scope>
    <source>
        <strain evidence="15 16">HN-E44</strain>
    </source>
</reference>
<keyword evidence="11 12" id="KW-0472">Membrane</keyword>
<organism evidence="15 16">
    <name type="scientific">Marixanthomonas spongiae</name>
    <dbReference type="NCBI Taxonomy" id="2174845"/>
    <lineage>
        <taxon>Bacteria</taxon>
        <taxon>Pseudomonadati</taxon>
        <taxon>Bacteroidota</taxon>
        <taxon>Flavobacteriia</taxon>
        <taxon>Flavobacteriales</taxon>
        <taxon>Flavobacteriaceae</taxon>
        <taxon>Marixanthomonas</taxon>
    </lineage>
</organism>
<evidence type="ECO:0000256" key="11">
    <source>
        <dbReference type="ARBA" id="ARBA00023136"/>
    </source>
</evidence>
<proteinExistence type="inferred from homology"/>
<evidence type="ECO:0000256" key="5">
    <source>
        <dbReference type="ARBA" id="ARBA00022538"/>
    </source>
</evidence>
<dbReference type="PANTHER" id="PTHR30540:SF79">
    <property type="entry name" value="LOW AFFINITY POTASSIUM TRANSPORT SYSTEM PROTEIN KUP"/>
    <property type="match status" value="1"/>
</dbReference>
<dbReference type="Proteomes" id="UP000245962">
    <property type="component" value="Unassembled WGS sequence"/>
</dbReference>
<feature type="transmembrane region" description="Helical" evidence="12">
    <location>
        <begin position="343"/>
        <end position="363"/>
    </location>
</feature>
<feature type="domain" description="K+ potassium transporter C-terminal" evidence="14">
    <location>
        <begin position="480"/>
        <end position="630"/>
    </location>
</feature>
<feature type="domain" description="K+ potassium transporter integral membrane" evidence="13">
    <location>
        <begin position="14"/>
        <end position="468"/>
    </location>
</feature>
<dbReference type="OrthoDB" id="9805577at2"/>
<evidence type="ECO:0000259" key="13">
    <source>
        <dbReference type="Pfam" id="PF02705"/>
    </source>
</evidence>
<comment type="catalytic activity">
    <reaction evidence="12">
        <text>K(+)(in) + H(+)(in) = K(+)(out) + H(+)(out)</text>
        <dbReference type="Rhea" id="RHEA:28490"/>
        <dbReference type="ChEBI" id="CHEBI:15378"/>
        <dbReference type="ChEBI" id="CHEBI:29103"/>
    </reaction>
</comment>
<dbReference type="RefSeq" id="WP_116695362.1">
    <property type="nucleotide sequence ID" value="NZ_QEHR01000010.1"/>
</dbReference>
<keyword evidence="8 12" id="KW-0630">Potassium</keyword>
<keyword evidence="3 12" id="KW-0813">Transport</keyword>
<accession>A0A2U0HWI2</accession>
<evidence type="ECO:0000313" key="16">
    <source>
        <dbReference type="Proteomes" id="UP000245962"/>
    </source>
</evidence>
<evidence type="ECO:0000256" key="7">
    <source>
        <dbReference type="ARBA" id="ARBA00022847"/>
    </source>
</evidence>
<feature type="transmembrane region" description="Helical" evidence="12">
    <location>
        <begin position="219"/>
        <end position="241"/>
    </location>
</feature>
<feature type="transmembrane region" description="Helical" evidence="12">
    <location>
        <begin position="147"/>
        <end position="163"/>
    </location>
</feature>
<comment type="subcellular location">
    <subcellularLocation>
        <location evidence="12">Cell membrane</location>
        <topology evidence="12">Multi-pass membrane protein</topology>
    </subcellularLocation>
    <subcellularLocation>
        <location evidence="1">Membrane</location>
        <topology evidence="1">Multi-pass membrane protein</topology>
    </subcellularLocation>
</comment>
<evidence type="ECO:0000256" key="3">
    <source>
        <dbReference type="ARBA" id="ARBA00022448"/>
    </source>
</evidence>
<dbReference type="InterPro" id="IPR023051">
    <property type="entry name" value="Kup"/>
</dbReference>
<keyword evidence="6 12" id="KW-0812">Transmembrane</keyword>
<keyword evidence="9 12" id="KW-1133">Transmembrane helix</keyword>
<dbReference type="GO" id="GO:0005886">
    <property type="term" value="C:plasma membrane"/>
    <property type="evidence" value="ECO:0007669"/>
    <property type="project" value="UniProtKB-SubCell"/>
</dbReference>
<dbReference type="InterPro" id="IPR003855">
    <property type="entry name" value="K+_transporter"/>
</dbReference>
<dbReference type="PANTHER" id="PTHR30540">
    <property type="entry name" value="OSMOTIC STRESS POTASSIUM TRANSPORTER"/>
    <property type="match status" value="1"/>
</dbReference>
<feature type="transmembrane region" description="Helical" evidence="12">
    <location>
        <begin position="175"/>
        <end position="195"/>
    </location>
</feature>
<dbReference type="InterPro" id="IPR053951">
    <property type="entry name" value="K_trans_N"/>
</dbReference>
<feature type="transmembrane region" description="Helical" evidence="12">
    <location>
        <begin position="429"/>
        <end position="447"/>
    </location>
</feature>
<name>A0A2U0HWI2_9FLAO</name>
<gene>
    <name evidence="15" type="primary">trkD</name>
    <name evidence="12" type="synonym">kup</name>
    <name evidence="15" type="ORF">DDV96_13810</name>
</gene>
<dbReference type="Pfam" id="PF22776">
    <property type="entry name" value="K_trans_C"/>
    <property type="match status" value="1"/>
</dbReference>
<feature type="transmembrane region" description="Helical" evidence="12">
    <location>
        <begin position="293"/>
        <end position="322"/>
    </location>
</feature>
<dbReference type="Pfam" id="PF02705">
    <property type="entry name" value="K_trans"/>
    <property type="match status" value="1"/>
</dbReference>
<evidence type="ECO:0000256" key="10">
    <source>
        <dbReference type="ARBA" id="ARBA00023065"/>
    </source>
</evidence>
<dbReference type="GO" id="GO:0015079">
    <property type="term" value="F:potassium ion transmembrane transporter activity"/>
    <property type="evidence" value="ECO:0007669"/>
    <property type="project" value="UniProtKB-UniRule"/>
</dbReference>
<dbReference type="GO" id="GO:0015293">
    <property type="term" value="F:symporter activity"/>
    <property type="evidence" value="ECO:0007669"/>
    <property type="project" value="UniProtKB-UniRule"/>
</dbReference>
<dbReference type="AlphaFoldDB" id="A0A2U0HWI2"/>
<feature type="transmembrane region" description="Helical" evidence="12">
    <location>
        <begin position="398"/>
        <end position="417"/>
    </location>
</feature>
<comment type="similarity">
    <text evidence="2 12">Belongs to the HAK/KUP transporter (TC 2.A.72) family.</text>
</comment>
<evidence type="ECO:0000256" key="6">
    <source>
        <dbReference type="ARBA" id="ARBA00022692"/>
    </source>
</evidence>
<comment type="caution">
    <text evidence="15">The sequence shown here is derived from an EMBL/GenBank/DDBJ whole genome shotgun (WGS) entry which is preliminary data.</text>
</comment>
<evidence type="ECO:0000256" key="4">
    <source>
        <dbReference type="ARBA" id="ARBA00022475"/>
    </source>
</evidence>